<reference evidence="3" key="1">
    <citation type="submission" date="2023-09" db="UniProtKB">
        <authorList>
            <consortium name="Ensembl"/>
        </authorList>
    </citation>
    <scope>IDENTIFICATION</scope>
</reference>
<sequence length="118" mass="13140">MAEIEPGVSLFPNGVPWLYALFAMLFVFFLFVMFSSFLLEIDQHIKKLLLRCRCSLCNAVHKDGNETKLDHLGMPGCHLHSPGREAPKMEGSGIREDNSPPVRVVGEKTPELCPVTSV</sequence>
<dbReference type="AlphaFoldDB" id="A0A8C0WH75"/>
<evidence type="ECO:0000313" key="3">
    <source>
        <dbReference type="Ensembl" id="ENSCCNP00000008064.1"/>
    </source>
</evidence>
<dbReference type="Ensembl" id="ENSCCNT00000010664.1">
    <property type="protein sequence ID" value="ENSCCNP00000008064.1"/>
    <property type="gene ID" value="ENSCCNG00000008582.1"/>
</dbReference>
<evidence type="ECO:0000256" key="1">
    <source>
        <dbReference type="SAM" id="MobiDB-lite"/>
    </source>
</evidence>
<proteinExistence type="predicted"/>
<organism evidence="3">
    <name type="scientific">Castor canadensis</name>
    <name type="common">American beaver</name>
    <dbReference type="NCBI Taxonomy" id="51338"/>
    <lineage>
        <taxon>Eukaryota</taxon>
        <taxon>Metazoa</taxon>
        <taxon>Chordata</taxon>
        <taxon>Craniata</taxon>
        <taxon>Vertebrata</taxon>
        <taxon>Euteleostomi</taxon>
        <taxon>Mammalia</taxon>
        <taxon>Eutheria</taxon>
        <taxon>Euarchontoglires</taxon>
        <taxon>Glires</taxon>
        <taxon>Rodentia</taxon>
        <taxon>Castorimorpha</taxon>
        <taxon>Castoridae</taxon>
        <taxon>Castor</taxon>
    </lineage>
</organism>
<keyword evidence="2" id="KW-1133">Transmembrane helix</keyword>
<name>A0A8C0WH75_CASCN</name>
<evidence type="ECO:0000256" key="2">
    <source>
        <dbReference type="SAM" id="Phobius"/>
    </source>
</evidence>
<feature type="compositionally biased region" description="Basic and acidic residues" evidence="1">
    <location>
        <begin position="85"/>
        <end position="98"/>
    </location>
</feature>
<keyword evidence="2" id="KW-0472">Membrane</keyword>
<keyword evidence="2" id="KW-0812">Transmembrane</keyword>
<feature type="transmembrane region" description="Helical" evidence="2">
    <location>
        <begin position="17"/>
        <end position="39"/>
    </location>
</feature>
<feature type="region of interest" description="Disordered" evidence="1">
    <location>
        <begin position="85"/>
        <end position="106"/>
    </location>
</feature>
<protein>
    <submittedName>
        <fullName evidence="3">Uncharacterized protein</fullName>
    </submittedName>
</protein>
<accession>A0A8C0WH75</accession>